<evidence type="ECO:0000256" key="1">
    <source>
        <dbReference type="ARBA" id="ARBA00006484"/>
    </source>
</evidence>
<comment type="caution">
    <text evidence="4">The sequence shown here is derived from an EMBL/GenBank/DDBJ whole genome shotgun (WGS) entry which is preliminary data.</text>
</comment>
<dbReference type="PRINTS" id="PR00080">
    <property type="entry name" value="SDRFAMILY"/>
</dbReference>
<dbReference type="RefSeq" id="WP_151842338.1">
    <property type="nucleotide sequence ID" value="NZ_CP061033.1"/>
</dbReference>
<dbReference type="PANTHER" id="PTHR43391">
    <property type="entry name" value="RETINOL DEHYDROGENASE-RELATED"/>
    <property type="match status" value="1"/>
</dbReference>
<sequence length="260" mass="27917">MTQNVFITGAAQGIGRATAQLLADRGWTVGAFDISDDFSWATHPNIHTGTLDVTDPDAWSTALEEFVSAHGGHLDVLVNNAGILYGGPFMEEGSYKRDSALVDVNVKGVLYGARAAHPYLKAQAGSKLVNIASAAAIYGTPDMAVYSATKFAVRGITEALDLEWDQDDITVTSLWPLYAQTGMLDGVETSGTKRLGVRLTADDIALEVANLVEASRSTPTKVHHPVGLQAKVMFAASHFSPAFMTRFVNSKLVSDRKIRF</sequence>
<proteinExistence type="inferred from homology"/>
<dbReference type="EMBL" id="WBZJ01000001">
    <property type="protein sequence ID" value="KAB3522674.1"/>
    <property type="molecule type" value="Genomic_DNA"/>
</dbReference>
<gene>
    <name evidence="4" type="ORF">F8377_00335</name>
</gene>
<dbReference type="PANTHER" id="PTHR43391:SF82">
    <property type="entry name" value="OXIDOREDUCTASE SADH-RELATED"/>
    <property type="match status" value="1"/>
</dbReference>
<dbReference type="PRINTS" id="PR00081">
    <property type="entry name" value="GDHRDH"/>
</dbReference>
<keyword evidence="2" id="KW-0560">Oxidoreductase</keyword>
<dbReference type="Proteomes" id="UP000436181">
    <property type="component" value="Unassembled WGS sequence"/>
</dbReference>
<dbReference type="InterPro" id="IPR002347">
    <property type="entry name" value="SDR_fam"/>
</dbReference>
<evidence type="ECO:0000256" key="3">
    <source>
        <dbReference type="RuleBase" id="RU000363"/>
    </source>
</evidence>
<organism evidence="4 5">
    <name type="scientific">Corynebacterium zhongnanshanii</name>
    <dbReference type="NCBI Taxonomy" id="2768834"/>
    <lineage>
        <taxon>Bacteria</taxon>
        <taxon>Bacillati</taxon>
        <taxon>Actinomycetota</taxon>
        <taxon>Actinomycetes</taxon>
        <taxon>Mycobacteriales</taxon>
        <taxon>Corynebacteriaceae</taxon>
        <taxon>Corynebacterium</taxon>
    </lineage>
</organism>
<dbReference type="InterPro" id="IPR036291">
    <property type="entry name" value="NAD(P)-bd_dom_sf"/>
</dbReference>
<dbReference type="NCBIfam" id="NF006123">
    <property type="entry name" value="PRK08267.1"/>
    <property type="match status" value="1"/>
</dbReference>
<evidence type="ECO:0000256" key="2">
    <source>
        <dbReference type="ARBA" id="ARBA00023002"/>
    </source>
</evidence>
<reference evidence="4 5" key="1">
    <citation type="submission" date="2019-10" db="EMBL/GenBank/DDBJ databases">
        <title>Corynebacterium sp novel species isolated from the respiratory tract of Marmot.</title>
        <authorList>
            <person name="Zhang G."/>
        </authorList>
    </citation>
    <scope>NUCLEOTIDE SEQUENCE [LARGE SCALE GENOMIC DNA]</scope>
    <source>
        <strain evidence="4 5">336</strain>
    </source>
</reference>
<dbReference type="Gene3D" id="3.40.50.720">
    <property type="entry name" value="NAD(P)-binding Rossmann-like Domain"/>
    <property type="match status" value="1"/>
</dbReference>
<name>A0ABQ6VE20_9CORY</name>
<accession>A0ABQ6VE20</accession>
<dbReference type="SUPFAM" id="SSF51735">
    <property type="entry name" value="NAD(P)-binding Rossmann-fold domains"/>
    <property type="match status" value="1"/>
</dbReference>
<keyword evidence="5" id="KW-1185">Reference proteome</keyword>
<protein>
    <submittedName>
        <fullName evidence="4">SDR family oxidoreductase</fullName>
    </submittedName>
</protein>
<dbReference type="Pfam" id="PF00106">
    <property type="entry name" value="adh_short"/>
    <property type="match status" value="1"/>
</dbReference>
<evidence type="ECO:0000313" key="5">
    <source>
        <dbReference type="Proteomes" id="UP000436181"/>
    </source>
</evidence>
<evidence type="ECO:0000313" key="4">
    <source>
        <dbReference type="EMBL" id="KAB3522674.1"/>
    </source>
</evidence>
<comment type="similarity">
    <text evidence="1 3">Belongs to the short-chain dehydrogenases/reductases (SDR) family.</text>
</comment>